<feature type="compositionally biased region" description="Basic and acidic residues" evidence="1">
    <location>
        <begin position="261"/>
        <end position="270"/>
    </location>
</feature>
<dbReference type="CDD" id="cd00146">
    <property type="entry name" value="PKD"/>
    <property type="match status" value="1"/>
</dbReference>
<reference evidence="3" key="1">
    <citation type="submission" date="2020-05" db="EMBL/GenBank/DDBJ databases">
        <authorList>
            <person name="Chiriac C."/>
            <person name="Salcher M."/>
            <person name="Ghai R."/>
            <person name="Kavagutti S V."/>
        </authorList>
    </citation>
    <scope>NUCLEOTIDE SEQUENCE</scope>
</reference>
<protein>
    <submittedName>
        <fullName evidence="3">Unannotated protein</fullName>
    </submittedName>
</protein>
<dbReference type="SMART" id="SM00894">
    <property type="entry name" value="Excalibur"/>
    <property type="match status" value="1"/>
</dbReference>
<dbReference type="SUPFAM" id="SSF49299">
    <property type="entry name" value="PKD domain"/>
    <property type="match status" value="1"/>
</dbReference>
<accession>A0A6J7GZ42</accession>
<gene>
    <name evidence="3" type="ORF">UFOPK3609_00765</name>
</gene>
<dbReference type="AlphaFoldDB" id="A0A6J7GZ42"/>
<dbReference type="Pfam" id="PF05901">
    <property type="entry name" value="Excalibur"/>
    <property type="match status" value="1"/>
</dbReference>
<evidence type="ECO:0000259" key="2">
    <source>
        <dbReference type="PROSITE" id="PS50093"/>
    </source>
</evidence>
<dbReference type="InterPro" id="IPR000601">
    <property type="entry name" value="PKD_dom"/>
</dbReference>
<dbReference type="PROSITE" id="PS50093">
    <property type="entry name" value="PKD"/>
    <property type="match status" value="1"/>
</dbReference>
<sequence>MALFVLSAFLSGGLGGGLIGIGLLVLAAGAWALLRGRLHGLGIASRRAAAGVAAAGFVVTGIGGSLAPAADAEPLPAQAAVATTTAPAPTTSRPSATRPVQAAPTTTAAPTTRALPPAPVMSMTCPGAGSGASPVYLQQISATGPYQVTIDYGDGDVYTNDDQNLAAVFSHRYLSAGTFVVQAVLTDVAGQTASASCLYTWTAPVAPAPAPVVGSTGGGSTGGSSGGGVSGVVPGGGASYANCTEVKAAGAAPIYPGDPGWQEKFDRDNDGVGCES</sequence>
<feature type="compositionally biased region" description="Low complexity" evidence="1">
    <location>
        <begin position="78"/>
        <end position="115"/>
    </location>
</feature>
<organism evidence="3">
    <name type="scientific">freshwater metagenome</name>
    <dbReference type="NCBI Taxonomy" id="449393"/>
    <lineage>
        <taxon>unclassified sequences</taxon>
        <taxon>metagenomes</taxon>
        <taxon>ecological metagenomes</taxon>
    </lineage>
</organism>
<dbReference type="Gene3D" id="2.60.40.10">
    <property type="entry name" value="Immunoglobulins"/>
    <property type="match status" value="1"/>
</dbReference>
<dbReference type="EMBL" id="CAFBMQ010000098">
    <property type="protein sequence ID" value="CAB4909490.1"/>
    <property type="molecule type" value="Genomic_DNA"/>
</dbReference>
<evidence type="ECO:0000256" key="1">
    <source>
        <dbReference type="SAM" id="MobiDB-lite"/>
    </source>
</evidence>
<feature type="region of interest" description="Disordered" evidence="1">
    <location>
        <begin position="78"/>
        <end position="119"/>
    </location>
</feature>
<feature type="region of interest" description="Disordered" evidence="1">
    <location>
        <begin position="255"/>
        <end position="276"/>
    </location>
</feature>
<evidence type="ECO:0000313" key="3">
    <source>
        <dbReference type="EMBL" id="CAB4909490.1"/>
    </source>
</evidence>
<dbReference type="InterPro" id="IPR013783">
    <property type="entry name" value="Ig-like_fold"/>
</dbReference>
<feature type="domain" description="PKD" evidence="2">
    <location>
        <begin position="118"/>
        <end position="196"/>
    </location>
</feature>
<name>A0A6J7GZ42_9ZZZZ</name>
<dbReference type="InterPro" id="IPR035986">
    <property type="entry name" value="PKD_dom_sf"/>
</dbReference>
<proteinExistence type="predicted"/>
<dbReference type="InterPro" id="IPR008613">
    <property type="entry name" value="Excalibur_Ca-bd_domain"/>
</dbReference>